<dbReference type="PANTHER" id="PTHR45436">
    <property type="entry name" value="SENSOR HISTIDINE KINASE YKOH"/>
    <property type="match status" value="1"/>
</dbReference>
<comment type="subcellular location">
    <subcellularLocation>
        <location evidence="2">Membrane</location>
    </subcellularLocation>
</comment>
<evidence type="ECO:0000256" key="9">
    <source>
        <dbReference type="ARBA" id="ARBA00023012"/>
    </source>
</evidence>
<dbReference type="SUPFAM" id="SSF47384">
    <property type="entry name" value="Homodimeric domain of signal transducing histidine kinase"/>
    <property type="match status" value="1"/>
</dbReference>
<evidence type="ECO:0000256" key="8">
    <source>
        <dbReference type="ARBA" id="ARBA00022989"/>
    </source>
</evidence>
<evidence type="ECO:0000256" key="2">
    <source>
        <dbReference type="ARBA" id="ARBA00004370"/>
    </source>
</evidence>
<evidence type="ECO:0000259" key="12">
    <source>
        <dbReference type="PROSITE" id="PS50885"/>
    </source>
</evidence>
<dbReference type="InterPro" id="IPR050428">
    <property type="entry name" value="TCS_sensor_his_kinase"/>
</dbReference>
<dbReference type="PROSITE" id="PS50109">
    <property type="entry name" value="HIS_KIN"/>
    <property type="match status" value="1"/>
</dbReference>
<organism evidence="13 14">
    <name type="scientific">Luteimonas salinisoli</name>
    <dbReference type="NCBI Taxonomy" id="2752307"/>
    <lineage>
        <taxon>Bacteria</taxon>
        <taxon>Pseudomonadati</taxon>
        <taxon>Pseudomonadota</taxon>
        <taxon>Gammaproteobacteria</taxon>
        <taxon>Lysobacterales</taxon>
        <taxon>Lysobacteraceae</taxon>
        <taxon>Luteimonas</taxon>
    </lineage>
</organism>
<dbReference type="AlphaFoldDB" id="A0A853JEJ6"/>
<dbReference type="InterPro" id="IPR036097">
    <property type="entry name" value="HisK_dim/P_sf"/>
</dbReference>
<keyword evidence="7 13" id="KW-0418">Kinase</keyword>
<evidence type="ECO:0000256" key="6">
    <source>
        <dbReference type="ARBA" id="ARBA00022692"/>
    </source>
</evidence>
<evidence type="ECO:0000259" key="11">
    <source>
        <dbReference type="PROSITE" id="PS50109"/>
    </source>
</evidence>
<dbReference type="SMART" id="SM00388">
    <property type="entry name" value="HisKA"/>
    <property type="match status" value="1"/>
</dbReference>
<dbReference type="RefSeq" id="WP_180678967.1">
    <property type="nucleotide sequence ID" value="NZ_JACCKA010000073.1"/>
</dbReference>
<sequence length="431" mass="46573">MSAPRRGLHRRVMLMLTGFTLGVAALFGAYAITFMYAVEDRFFEAQLEDEAAWQLRQRAATGAWAVPRSAHVRLHEDAAELPDEVRTVLEREPRRVEFPGRDGRHYHLHALDDRSGARAWLVAEVSGQLVVRPMRGRILQLLGWSAAAVVLLALLAGHRLARRTTAPLSRLAAAVADMRPDRLPEAVPGGFGDEETAVLARGLDDLVGRIREFIAREQEFTRDASHELRTPLAVIRSAGERLAREPGLGDAARTQLDHIRQSAAQLEQTVDMLLALAREGDAQPAAPAPPARVLPVLERVVVEQAPLLEDKAVSVDVQVAPDASMPVPQAVLHVLLSNLVGNAFAHTAAGEVGIAMDAGTLRIFNTGHAIEPALRDSLYQPFARREGSAGFGLGLAIARRLCARHGLELHVDGDARGITTTLAAAGTPPPP</sequence>
<dbReference type="InterPro" id="IPR005467">
    <property type="entry name" value="His_kinase_dom"/>
</dbReference>
<accession>A0A853JEJ6</accession>
<dbReference type="Gene3D" id="1.10.287.130">
    <property type="match status" value="1"/>
</dbReference>
<keyword evidence="8 10" id="KW-1133">Transmembrane helix</keyword>
<dbReference type="PROSITE" id="PS50885">
    <property type="entry name" value="HAMP"/>
    <property type="match status" value="1"/>
</dbReference>
<evidence type="ECO:0000256" key="3">
    <source>
        <dbReference type="ARBA" id="ARBA00012438"/>
    </source>
</evidence>
<dbReference type="EC" id="2.7.13.3" evidence="3"/>
<keyword evidence="6 10" id="KW-0812">Transmembrane</keyword>
<dbReference type="SUPFAM" id="SSF55874">
    <property type="entry name" value="ATPase domain of HSP90 chaperone/DNA topoisomerase II/histidine kinase"/>
    <property type="match status" value="1"/>
</dbReference>
<evidence type="ECO:0000256" key="10">
    <source>
        <dbReference type="SAM" id="Phobius"/>
    </source>
</evidence>
<reference evidence="13 14" key="1">
    <citation type="submission" date="2020-07" db="EMBL/GenBank/DDBJ databases">
        <title>Luteimonas sp. SJ-92.</title>
        <authorList>
            <person name="Huang X.-X."/>
            <person name="Xu L."/>
            <person name="Sun J.-Q."/>
        </authorList>
    </citation>
    <scope>NUCLEOTIDE SEQUENCE [LARGE SCALE GENOMIC DNA]</scope>
    <source>
        <strain evidence="13 14">SJ-92</strain>
    </source>
</reference>
<name>A0A853JEJ6_9GAMM</name>
<dbReference type="Gene3D" id="3.30.565.10">
    <property type="entry name" value="Histidine kinase-like ATPase, C-terminal domain"/>
    <property type="match status" value="1"/>
</dbReference>
<evidence type="ECO:0000313" key="13">
    <source>
        <dbReference type="EMBL" id="NZA27184.1"/>
    </source>
</evidence>
<dbReference type="PANTHER" id="PTHR45436:SF16">
    <property type="entry name" value="HISTIDINE KINASE"/>
    <property type="match status" value="1"/>
</dbReference>
<dbReference type="InterPro" id="IPR036890">
    <property type="entry name" value="HATPase_C_sf"/>
</dbReference>
<feature type="domain" description="Histidine kinase" evidence="11">
    <location>
        <begin position="223"/>
        <end position="428"/>
    </location>
</feature>
<dbReference type="GO" id="GO:0005886">
    <property type="term" value="C:plasma membrane"/>
    <property type="evidence" value="ECO:0007669"/>
    <property type="project" value="TreeGrafter"/>
</dbReference>
<dbReference type="InterPro" id="IPR003660">
    <property type="entry name" value="HAMP_dom"/>
</dbReference>
<feature type="transmembrane region" description="Helical" evidence="10">
    <location>
        <begin position="12"/>
        <end position="38"/>
    </location>
</feature>
<evidence type="ECO:0000256" key="5">
    <source>
        <dbReference type="ARBA" id="ARBA00022679"/>
    </source>
</evidence>
<proteinExistence type="predicted"/>
<keyword evidence="4" id="KW-0597">Phosphoprotein</keyword>
<gene>
    <name evidence="13" type="ORF">H0E84_12410</name>
</gene>
<dbReference type="InterPro" id="IPR003594">
    <property type="entry name" value="HATPase_dom"/>
</dbReference>
<evidence type="ECO:0000313" key="14">
    <source>
        <dbReference type="Proteomes" id="UP000578091"/>
    </source>
</evidence>
<dbReference type="InterPro" id="IPR003661">
    <property type="entry name" value="HisK_dim/P_dom"/>
</dbReference>
<dbReference type="Pfam" id="PF02518">
    <property type="entry name" value="HATPase_c"/>
    <property type="match status" value="1"/>
</dbReference>
<dbReference type="EMBL" id="JACCKA010000073">
    <property type="protein sequence ID" value="NZA27184.1"/>
    <property type="molecule type" value="Genomic_DNA"/>
</dbReference>
<evidence type="ECO:0000256" key="7">
    <source>
        <dbReference type="ARBA" id="ARBA00022777"/>
    </source>
</evidence>
<protein>
    <recommendedName>
        <fullName evidence="3">histidine kinase</fullName>
        <ecNumber evidence="3">2.7.13.3</ecNumber>
    </recommendedName>
</protein>
<feature type="domain" description="HAMP" evidence="12">
    <location>
        <begin position="162"/>
        <end position="215"/>
    </location>
</feature>
<keyword evidence="5" id="KW-0808">Transferase</keyword>
<dbReference type="Proteomes" id="UP000578091">
    <property type="component" value="Unassembled WGS sequence"/>
</dbReference>
<dbReference type="SMART" id="SM00304">
    <property type="entry name" value="HAMP"/>
    <property type="match status" value="1"/>
</dbReference>
<dbReference type="Pfam" id="PF00512">
    <property type="entry name" value="HisKA"/>
    <property type="match status" value="1"/>
</dbReference>
<evidence type="ECO:0000256" key="1">
    <source>
        <dbReference type="ARBA" id="ARBA00000085"/>
    </source>
</evidence>
<comment type="catalytic activity">
    <reaction evidence="1">
        <text>ATP + protein L-histidine = ADP + protein N-phospho-L-histidine.</text>
        <dbReference type="EC" id="2.7.13.3"/>
    </reaction>
</comment>
<keyword evidence="10" id="KW-0472">Membrane</keyword>
<comment type="caution">
    <text evidence="13">The sequence shown here is derived from an EMBL/GenBank/DDBJ whole genome shotgun (WGS) entry which is preliminary data.</text>
</comment>
<dbReference type="SMART" id="SM00387">
    <property type="entry name" value="HATPase_c"/>
    <property type="match status" value="1"/>
</dbReference>
<dbReference type="GO" id="GO:0000155">
    <property type="term" value="F:phosphorelay sensor kinase activity"/>
    <property type="evidence" value="ECO:0007669"/>
    <property type="project" value="InterPro"/>
</dbReference>
<dbReference type="Gene3D" id="6.10.340.10">
    <property type="match status" value="1"/>
</dbReference>
<keyword evidence="14" id="KW-1185">Reference proteome</keyword>
<dbReference type="CDD" id="cd00082">
    <property type="entry name" value="HisKA"/>
    <property type="match status" value="1"/>
</dbReference>
<keyword evidence="9" id="KW-0902">Two-component regulatory system</keyword>
<evidence type="ECO:0000256" key="4">
    <source>
        <dbReference type="ARBA" id="ARBA00022553"/>
    </source>
</evidence>